<name>A0A0X3PFS5_SCHSO</name>
<evidence type="ECO:0000259" key="2">
    <source>
        <dbReference type="PROSITE" id="PS50127"/>
    </source>
</evidence>
<keyword evidence="1" id="KW-0833">Ubl conjugation pathway</keyword>
<dbReference type="Pfam" id="PF00179">
    <property type="entry name" value="UQ_con"/>
    <property type="match status" value="1"/>
</dbReference>
<dbReference type="PROSITE" id="PS50127">
    <property type="entry name" value="UBC_2"/>
    <property type="match status" value="1"/>
</dbReference>
<reference evidence="3" key="1">
    <citation type="submission" date="2016-01" db="EMBL/GenBank/DDBJ databases">
        <title>Reference transcriptome for the parasite Schistocephalus solidus: insights into the molecular evolution of parasitism.</title>
        <authorList>
            <person name="Hebert F.O."/>
            <person name="Grambauer S."/>
            <person name="Barber I."/>
            <person name="Landry C.R."/>
            <person name="Aubin-Horth N."/>
        </authorList>
    </citation>
    <scope>NUCLEOTIDE SEQUENCE</scope>
</reference>
<gene>
    <name evidence="3" type="primary">UB2V2</name>
    <name evidence="3" type="ORF">TR116479</name>
</gene>
<accession>A0A0X3PFS5</accession>
<sequence>MGEQVIIPRNFYLLDELEKGQRSVAEADISWGLEDPNDNSLTSWTGMIVGPKNTNFQQRMFFLNIKCGQEYPDVRPEVKFTSKIAMTCVAADGKVDHTKVPALRDWKRGMYIRDILIALRTLMSAPENAKLKQPPE</sequence>
<dbReference type="AlphaFoldDB" id="A0A0X3PFS5"/>
<proteinExistence type="predicted"/>
<dbReference type="EMBL" id="GEEE01012424">
    <property type="protein sequence ID" value="JAP50801.1"/>
    <property type="molecule type" value="Transcribed_RNA"/>
</dbReference>
<dbReference type="PANTHER" id="PTHR24068">
    <property type="entry name" value="UBIQUITIN-CONJUGATING ENZYME E2"/>
    <property type="match status" value="1"/>
</dbReference>
<dbReference type="Gene3D" id="3.10.110.10">
    <property type="entry name" value="Ubiquitin Conjugating Enzyme"/>
    <property type="match status" value="1"/>
</dbReference>
<organism evidence="3">
    <name type="scientific">Schistocephalus solidus</name>
    <name type="common">Tapeworm</name>
    <dbReference type="NCBI Taxonomy" id="70667"/>
    <lineage>
        <taxon>Eukaryota</taxon>
        <taxon>Metazoa</taxon>
        <taxon>Spiralia</taxon>
        <taxon>Lophotrochozoa</taxon>
        <taxon>Platyhelminthes</taxon>
        <taxon>Cestoda</taxon>
        <taxon>Eucestoda</taxon>
        <taxon>Diphyllobothriidea</taxon>
        <taxon>Diphyllobothriidae</taxon>
        <taxon>Schistocephalus</taxon>
    </lineage>
</organism>
<evidence type="ECO:0000256" key="1">
    <source>
        <dbReference type="ARBA" id="ARBA00022786"/>
    </source>
</evidence>
<dbReference type="SMART" id="SM00212">
    <property type="entry name" value="UBCc"/>
    <property type="match status" value="1"/>
</dbReference>
<feature type="domain" description="UBC core" evidence="2">
    <location>
        <begin position="8"/>
        <end position="136"/>
    </location>
</feature>
<protein>
    <submittedName>
        <fullName evidence="3">Ubiquitin-conjugating enzyme E2 variant 2</fullName>
    </submittedName>
</protein>
<dbReference type="CDD" id="cd23807">
    <property type="entry name" value="UEV_UBE2V"/>
    <property type="match status" value="1"/>
</dbReference>
<evidence type="ECO:0000313" key="3">
    <source>
        <dbReference type="EMBL" id="JAP50801.1"/>
    </source>
</evidence>
<dbReference type="InterPro" id="IPR000608">
    <property type="entry name" value="UBC"/>
</dbReference>
<dbReference type="InterPro" id="IPR016135">
    <property type="entry name" value="UBQ-conjugating_enzyme/RWD"/>
</dbReference>
<dbReference type="SUPFAM" id="SSF54495">
    <property type="entry name" value="UBC-like"/>
    <property type="match status" value="1"/>
</dbReference>
<dbReference type="FunFam" id="3.10.110.10:FF:000026">
    <property type="entry name" value="Ubiquitin-conjugating enzyme E2 variant"/>
    <property type="match status" value="1"/>
</dbReference>